<keyword evidence="3" id="KW-1185">Reference proteome</keyword>
<reference evidence="1 2" key="1">
    <citation type="journal article" date="2010" name="Nature">
        <title>Genome sequencing and analysis of the model grass Brachypodium distachyon.</title>
        <authorList>
            <consortium name="International Brachypodium Initiative"/>
        </authorList>
    </citation>
    <scope>NUCLEOTIDE SEQUENCE [LARGE SCALE GENOMIC DNA]</scope>
    <source>
        <strain evidence="1 2">Bd21</strain>
    </source>
</reference>
<dbReference type="OrthoDB" id="676037at2759"/>
<dbReference type="AlphaFoldDB" id="A0A2K2DBH5"/>
<proteinExistence type="predicted"/>
<dbReference type="Proteomes" id="UP000008810">
    <property type="component" value="Chromosome 2"/>
</dbReference>
<feature type="non-terminal residue" evidence="1">
    <location>
        <position position="1"/>
    </location>
</feature>
<accession>A0A2K2DBH5</accession>
<evidence type="ECO:0000313" key="2">
    <source>
        <dbReference type="EnsemblPlants" id="PNT71625"/>
    </source>
</evidence>
<organism evidence="1">
    <name type="scientific">Brachypodium distachyon</name>
    <name type="common">Purple false brome</name>
    <name type="synonym">Trachynia distachya</name>
    <dbReference type="NCBI Taxonomy" id="15368"/>
    <lineage>
        <taxon>Eukaryota</taxon>
        <taxon>Viridiplantae</taxon>
        <taxon>Streptophyta</taxon>
        <taxon>Embryophyta</taxon>
        <taxon>Tracheophyta</taxon>
        <taxon>Spermatophyta</taxon>
        <taxon>Magnoliopsida</taxon>
        <taxon>Liliopsida</taxon>
        <taxon>Poales</taxon>
        <taxon>Poaceae</taxon>
        <taxon>BOP clade</taxon>
        <taxon>Pooideae</taxon>
        <taxon>Stipodae</taxon>
        <taxon>Brachypodieae</taxon>
        <taxon>Brachypodium</taxon>
    </lineage>
</organism>
<sequence>CWVIWKLRNRPCFENKLIRSPAEIICYAYSFLKYWAGLQTGTDGDILCAGATILQQEAMKHHPAQAATDEYYDKNVLSLILLS</sequence>
<dbReference type="EMBL" id="CM000881">
    <property type="protein sequence ID" value="PNT71625.1"/>
    <property type="molecule type" value="Genomic_DNA"/>
</dbReference>
<dbReference type="EnsemblPlants" id="PNT71625">
    <property type="protein sequence ID" value="PNT71625"/>
    <property type="gene ID" value="BRADI_2g32613v3"/>
</dbReference>
<reference evidence="2" key="3">
    <citation type="submission" date="2018-08" db="UniProtKB">
        <authorList>
            <consortium name="EnsemblPlants"/>
        </authorList>
    </citation>
    <scope>IDENTIFICATION</scope>
    <source>
        <strain evidence="2">cv. Bd21</strain>
    </source>
</reference>
<name>A0A2K2DBH5_BRADI</name>
<gene>
    <name evidence="1" type="ORF">BRADI_2g32613v3</name>
</gene>
<reference evidence="1" key="2">
    <citation type="submission" date="2017-06" db="EMBL/GenBank/DDBJ databases">
        <title>WGS assembly of Brachypodium distachyon.</title>
        <authorList>
            <consortium name="The International Brachypodium Initiative"/>
            <person name="Lucas S."/>
            <person name="Harmon-Smith M."/>
            <person name="Lail K."/>
            <person name="Tice H."/>
            <person name="Grimwood J."/>
            <person name="Bruce D."/>
            <person name="Barry K."/>
            <person name="Shu S."/>
            <person name="Lindquist E."/>
            <person name="Wang M."/>
            <person name="Pitluck S."/>
            <person name="Vogel J.P."/>
            <person name="Garvin D.F."/>
            <person name="Mockler T.C."/>
            <person name="Schmutz J."/>
            <person name="Rokhsar D."/>
            <person name="Bevan M.W."/>
        </authorList>
    </citation>
    <scope>NUCLEOTIDE SEQUENCE</scope>
    <source>
        <strain evidence="1">Bd21</strain>
    </source>
</reference>
<evidence type="ECO:0000313" key="3">
    <source>
        <dbReference type="Proteomes" id="UP000008810"/>
    </source>
</evidence>
<dbReference type="Gramene" id="PNT71625">
    <property type="protein sequence ID" value="PNT71625"/>
    <property type="gene ID" value="BRADI_2g32613v3"/>
</dbReference>
<evidence type="ECO:0000313" key="1">
    <source>
        <dbReference type="EMBL" id="PNT71625.1"/>
    </source>
</evidence>
<dbReference type="InParanoid" id="A0A2K2DBH5"/>
<protein>
    <submittedName>
        <fullName evidence="1 2">Uncharacterized protein</fullName>
    </submittedName>
</protein>